<evidence type="ECO:0000313" key="3">
    <source>
        <dbReference type="Proteomes" id="UP000286045"/>
    </source>
</evidence>
<dbReference type="Gene3D" id="3.90.1200.10">
    <property type="match status" value="1"/>
</dbReference>
<dbReference type="AlphaFoldDB" id="A0A439CUX2"/>
<comment type="caution">
    <text evidence="2">The sequence shown here is derived from an EMBL/GenBank/DDBJ whole genome shotgun (WGS) entry which is preliminary data.</text>
</comment>
<dbReference type="Pfam" id="PF01636">
    <property type="entry name" value="APH"/>
    <property type="match status" value="1"/>
</dbReference>
<dbReference type="PANTHER" id="PTHR21310">
    <property type="entry name" value="AMINOGLYCOSIDE PHOSPHOTRANSFERASE-RELATED-RELATED"/>
    <property type="match status" value="1"/>
</dbReference>
<dbReference type="InterPro" id="IPR051678">
    <property type="entry name" value="AGP_Transferase"/>
</dbReference>
<dbReference type="CDD" id="cd05120">
    <property type="entry name" value="APH_ChoK_like"/>
    <property type="match status" value="1"/>
</dbReference>
<organism evidence="2 3">
    <name type="scientific">Xylaria grammica</name>
    <dbReference type="NCBI Taxonomy" id="363999"/>
    <lineage>
        <taxon>Eukaryota</taxon>
        <taxon>Fungi</taxon>
        <taxon>Dikarya</taxon>
        <taxon>Ascomycota</taxon>
        <taxon>Pezizomycotina</taxon>
        <taxon>Sordariomycetes</taxon>
        <taxon>Xylariomycetidae</taxon>
        <taxon>Xylariales</taxon>
        <taxon>Xylariaceae</taxon>
        <taxon>Xylaria</taxon>
    </lineage>
</organism>
<proteinExistence type="predicted"/>
<evidence type="ECO:0000313" key="2">
    <source>
        <dbReference type="EMBL" id="RWA05958.1"/>
    </source>
</evidence>
<evidence type="ECO:0000259" key="1">
    <source>
        <dbReference type="Pfam" id="PF01636"/>
    </source>
</evidence>
<keyword evidence="3" id="KW-1185">Reference proteome</keyword>
<dbReference type="InterPro" id="IPR002575">
    <property type="entry name" value="Aminoglycoside_PTrfase"/>
</dbReference>
<sequence>MKSTGRADMPISRVTKVRTTPSTICPKSNNMKGTVIYEVRCRRVVRNGDTVTKIVALNGVKESEAEAMRFVREHTTIPVPRVYATTPKSITMEYIEGVSLDKAWNSLSDADRVGIITQLRGYLDQLRAIKGSYIGGLGRTPAIDERRFSDEGGPFESEAEWNDFLLEGAKGAGPEIRQSMLRSQMRTDHEIVFTHGDLHACNIMVRDGRIVAIIDWENAGFYPEYHELVKPLRNPNWRVGYYHALPDIFLRRYDAEYVLDQFLGRITVR</sequence>
<dbReference type="STRING" id="363999.A0A439CUX2"/>
<dbReference type="Proteomes" id="UP000286045">
    <property type="component" value="Unassembled WGS sequence"/>
</dbReference>
<dbReference type="PANTHER" id="PTHR21310:SF58">
    <property type="entry name" value="AMINOGLYCOSIDE PHOSPHOTRANSFERASE DOMAIN-CONTAINING PROTEIN"/>
    <property type="match status" value="1"/>
</dbReference>
<gene>
    <name evidence="2" type="ORF">EKO27_g9140</name>
</gene>
<accession>A0A439CUX2</accession>
<dbReference type="InterPro" id="IPR011009">
    <property type="entry name" value="Kinase-like_dom_sf"/>
</dbReference>
<name>A0A439CUX2_9PEZI</name>
<protein>
    <recommendedName>
        <fullName evidence="1">Aminoglycoside phosphotransferase domain-containing protein</fullName>
    </recommendedName>
</protein>
<dbReference type="SUPFAM" id="SSF56112">
    <property type="entry name" value="Protein kinase-like (PK-like)"/>
    <property type="match status" value="1"/>
</dbReference>
<reference evidence="2 3" key="1">
    <citation type="submission" date="2018-12" db="EMBL/GenBank/DDBJ databases">
        <title>Draft genome sequence of Xylaria grammica IHI A82.</title>
        <authorList>
            <person name="Buettner E."/>
            <person name="Kellner H."/>
        </authorList>
    </citation>
    <scope>NUCLEOTIDE SEQUENCE [LARGE SCALE GENOMIC DNA]</scope>
    <source>
        <strain evidence="2 3">IHI A82</strain>
    </source>
</reference>
<dbReference type="EMBL" id="RYZI01000382">
    <property type="protein sequence ID" value="RWA05958.1"/>
    <property type="molecule type" value="Genomic_DNA"/>
</dbReference>
<feature type="domain" description="Aminoglycoside phosphotransferase" evidence="1">
    <location>
        <begin position="62"/>
        <end position="245"/>
    </location>
</feature>